<evidence type="ECO:0000256" key="2">
    <source>
        <dbReference type="ARBA" id="ARBA00022448"/>
    </source>
</evidence>
<keyword evidence="6 15" id="KW-0375">Hydrogen ion transport</keyword>
<sequence length="208" mass="22746">MRSIRRWTGALAALIASLAAPATVLATESAEPPPTALGLELNLVAYSLIVFLILLAILWKYAWTPIVQALDAREASLNQIRQEAEAARSETLRLQTEYETKLAAAAEEVKALIEEARRDAQATKAEILRAANEEAAAIKARAEQAIKLAKDEALKELWDRATELSVVVAGRLLPRELSHDDQRRLTEQAIHELEMLKTSSGVSSETAA</sequence>
<dbReference type="GO" id="GO:0046933">
    <property type="term" value="F:proton-transporting ATP synthase activity, rotational mechanism"/>
    <property type="evidence" value="ECO:0007669"/>
    <property type="project" value="UniProtKB-UniRule"/>
</dbReference>
<dbReference type="KEGG" id="ipa:Isop_0555"/>
<feature type="transmembrane region" description="Helical" evidence="15">
    <location>
        <begin position="42"/>
        <end position="63"/>
    </location>
</feature>
<evidence type="ECO:0000256" key="18">
    <source>
        <dbReference type="SAM" id="SignalP"/>
    </source>
</evidence>
<dbReference type="PANTHER" id="PTHR33445">
    <property type="entry name" value="ATP SYNTHASE SUBUNIT B', CHLOROPLASTIC"/>
    <property type="match status" value="1"/>
</dbReference>
<comment type="similarity">
    <text evidence="1 15 16">Belongs to the ATPase B chain family.</text>
</comment>
<comment type="subunit">
    <text evidence="13">F-type ATPases have 2 components, F(1) - the catalytic core - and F(0) - the membrane proton channel. F(1) has five subunits: alpha(3), beta(3), gamma(1), delta(1), epsilon(1). F(0) has four main subunits: a(1), b(2) and c(10-14). The alpha and beta chains form an alternating ring which encloses part of the gamma chain. F(1) is attached to F(0) by a central stalk formed by the gamma and epsilon chains, while a peripheral stalk is formed by the delta and b chains.</text>
</comment>
<keyword evidence="15" id="KW-0997">Cell inner membrane</keyword>
<keyword evidence="10 15" id="KW-0066">ATP synthesis</keyword>
<dbReference type="GO" id="GO:0005886">
    <property type="term" value="C:plasma membrane"/>
    <property type="evidence" value="ECO:0007669"/>
    <property type="project" value="UniProtKB-SubCell"/>
</dbReference>
<dbReference type="OrthoDB" id="274361at2"/>
<dbReference type="HOGENOM" id="CLU_079215_4_1_0"/>
<organism evidence="19 20">
    <name type="scientific">Isosphaera pallida (strain ATCC 43644 / DSM 9630 / IS1B)</name>
    <dbReference type="NCBI Taxonomy" id="575540"/>
    <lineage>
        <taxon>Bacteria</taxon>
        <taxon>Pseudomonadati</taxon>
        <taxon>Planctomycetota</taxon>
        <taxon>Planctomycetia</taxon>
        <taxon>Isosphaerales</taxon>
        <taxon>Isosphaeraceae</taxon>
        <taxon>Isosphaera</taxon>
    </lineage>
</organism>
<evidence type="ECO:0000256" key="11">
    <source>
        <dbReference type="ARBA" id="ARBA00025198"/>
    </source>
</evidence>
<evidence type="ECO:0000256" key="12">
    <source>
        <dbReference type="ARBA" id="ARBA00025614"/>
    </source>
</evidence>
<keyword evidence="2 15" id="KW-0813">Transport</keyword>
<evidence type="ECO:0000256" key="14">
    <source>
        <dbReference type="ARBA" id="ARBA00037847"/>
    </source>
</evidence>
<keyword evidence="7 15" id="KW-1133">Transmembrane helix</keyword>
<comment type="subcellular location">
    <subcellularLocation>
        <location evidence="15">Cell inner membrane</location>
        <topology evidence="15">Single-pass membrane protein</topology>
    </subcellularLocation>
    <subcellularLocation>
        <location evidence="14">Endomembrane system</location>
        <topology evidence="14">Single-pass membrane protein</topology>
    </subcellularLocation>
</comment>
<dbReference type="EMBL" id="CP002353">
    <property type="protein sequence ID" value="ADV61148.1"/>
    <property type="molecule type" value="Genomic_DNA"/>
</dbReference>
<feature type="coiled-coil region" evidence="17">
    <location>
        <begin position="70"/>
        <end position="152"/>
    </location>
</feature>
<evidence type="ECO:0000313" key="19">
    <source>
        <dbReference type="EMBL" id="ADV61148.1"/>
    </source>
</evidence>
<dbReference type="GO" id="GO:0012505">
    <property type="term" value="C:endomembrane system"/>
    <property type="evidence" value="ECO:0007669"/>
    <property type="project" value="UniProtKB-SubCell"/>
</dbReference>
<evidence type="ECO:0000256" key="5">
    <source>
        <dbReference type="ARBA" id="ARBA00022692"/>
    </source>
</evidence>
<evidence type="ECO:0000256" key="4">
    <source>
        <dbReference type="ARBA" id="ARBA00022547"/>
    </source>
</evidence>
<evidence type="ECO:0000256" key="16">
    <source>
        <dbReference type="RuleBase" id="RU003848"/>
    </source>
</evidence>
<proteinExistence type="inferred from homology"/>
<keyword evidence="8 15" id="KW-0406">Ion transport</keyword>
<dbReference type="NCBIfam" id="TIGR01144">
    <property type="entry name" value="ATP_synt_b"/>
    <property type="match status" value="1"/>
</dbReference>
<dbReference type="GO" id="GO:0045259">
    <property type="term" value="C:proton-transporting ATP synthase complex"/>
    <property type="evidence" value="ECO:0007669"/>
    <property type="project" value="UniProtKB-KW"/>
</dbReference>
<dbReference type="STRING" id="575540.Isop_0555"/>
<evidence type="ECO:0000256" key="9">
    <source>
        <dbReference type="ARBA" id="ARBA00023136"/>
    </source>
</evidence>
<dbReference type="InterPro" id="IPR002146">
    <property type="entry name" value="ATP_synth_b/b'su_bac/chlpt"/>
</dbReference>
<comment type="function">
    <text evidence="11 15">F(1)F(0) ATP synthase produces ATP from ADP in the presence of a proton or sodium gradient. F-type ATPases consist of two structural domains, F(1) containing the extramembraneous catalytic core and F(0) containing the membrane proton channel, linked together by a central stalk and a peripheral stalk. During catalysis, ATP synthesis in the catalytic domain of F(1) is coupled via a rotary mechanism of the central stalk subunits to proton translocation.</text>
</comment>
<evidence type="ECO:0000256" key="3">
    <source>
        <dbReference type="ARBA" id="ARBA00022475"/>
    </source>
</evidence>
<evidence type="ECO:0000256" key="15">
    <source>
        <dbReference type="HAMAP-Rule" id="MF_01398"/>
    </source>
</evidence>
<reference key="1">
    <citation type="submission" date="2010-11" db="EMBL/GenBank/DDBJ databases">
        <title>The complete sequence of chromosome of Isophaera pallida ATCC 43644.</title>
        <authorList>
            <consortium name="US DOE Joint Genome Institute (JGI-PGF)"/>
            <person name="Lucas S."/>
            <person name="Copeland A."/>
            <person name="Lapidus A."/>
            <person name="Bruce D."/>
            <person name="Goodwin L."/>
            <person name="Pitluck S."/>
            <person name="Kyrpides N."/>
            <person name="Mavromatis K."/>
            <person name="Pagani I."/>
            <person name="Ivanova N."/>
            <person name="Saunders E."/>
            <person name="Brettin T."/>
            <person name="Detter J.C."/>
            <person name="Han C."/>
            <person name="Tapia R."/>
            <person name="Land M."/>
            <person name="Hauser L."/>
            <person name="Markowitz V."/>
            <person name="Cheng J.-F."/>
            <person name="Hugenholtz P."/>
            <person name="Woyke T."/>
            <person name="Wu D."/>
            <person name="Eisen J.A."/>
        </authorList>
    </citation>
    <scope>NUCLEOTIDE SEQUENCE</scope>
    <source>
        <strain>ATCC 43644</strain>
    </source>
</reference>
<comment type="function">
    <text evidence="12">Component of the F(0) channel, it forms part of the peripheral stalk, linking F(1) to F(0). The b'-subunit is a diverged and duplicated form of b found in plants and photosynthetic bacteria.</text>
</comment>
<evidence type="ECO:0000256" key="13">
    <source>
        <dbReference type="ARBA" id="ARBA00026054"/>
    </source>
</evidence>
<protein>
    <recommendedName>
        <fullName evidence="15">ATP synthase subunit b</fullName>
    </recommendedName>
    <alternativeName>
        <fullName evidence="15">ATP synthase F(0) sector subunit b</fullName>
    </alternativeName>
    <alternativeName>
        <fullName evidence="15">ATPase subunit I</fullName>
    </alternativeName>
    <alternativeName>
        <fullName evidence="15">F-type ATPase subunit b</fullName>
        <shortName evidence="15">F-ATPase subunit b</shortName>
    </alternativeName>
</protein>
<dbReference type="Proteomes" id="UP000008631">
    <property type="component" value="Chromosome"/>
</dbReference>
<dbReference type="PANTHER" id="PTHR33445:SF1">
    <property type="entry name" value="ATP SYNTHASE SUBUNIT B"/>
    <property type="match status" value="1"/>
</dbReference>
<evidence type="ECO:0000256" key="6">
    <source>
        <dbReference type="ARBA" id="ARBA00022781"/>
    </source>
</evidence>
<name>E8R030_ISOPI</name>
<accession>E8R030</accession>
<evidence type="ECO:0000256" key="7">
    <source>
        <dbReference type="ARBA" id="ARBA00022989"/>
    </source>
</evidence>
<keyword evidence="4 15" id="KW-0138">CF(0)</keyword>
<evidence type="ECO:0000256" key="17">
    <source>
        <dbReference type="SAM" id="Coils"/>
    </source>
</evidence>
<evidence type="ECO:0000256" key="8">
    <source>
        <dbReference type="ARBA" id="ARBA00023065"/>
    </source>
</evidence>
<dbReference type="InParanoid" id="E8R030"/>
<keyword evidence="17" id="KW-0175">Coiled coil</keyword>
<feature type="chain" id="PRO_5003226338" description="ATP synthase subunit b" evidence="18">
    <location>
        <begin position="27"/>
        <end position="208"/>
    </location>
</feature>
<dbReference type="InterPro" id="IPR050059">
    <property type="entry name" value="ATP_synthase_B_chain"/>
</dbReference>
<keyword evidence="5 15" id="KW-0812">Transmembrane</keyword>
<keyword evidence="20" id="KW-1185">Reference proteome</keyword>
<keyword evidence="18" id="KW-0732">Signal</keyword>
<dbReference type="AlphaFoldDB" id="E8R030"/>
<evidence type="ECO:0000256" key="1">
    <source>
        <dbReference type="ARBA" id="ARBA00005513"/>
    </source>
</evidence>
<evidence type="ECO:0000313" key="20">
    <source>
        <dbReference type="Proteomes" id="UP000008631"/>
    </source>
</evidence>
<evidence type="ECO:0000256" key="10">
    <source>
        <dbReference type="ARBA" id="ARBA00023310"/>
    </source>
</evidence>
<dbReference type="Pfam" id="PF00430">
    <property type="entry name" value="ATP-synt_B"/>
    <property type="match status" value="1"/>
</dbReference>
<dbReference type="HAMAP" id="MF_01398">
    <property type="entry name" value="ATP_synth_b_bprime"/>
    <property type="match status" value="1"/>
</dbReference>
<comment type="subunit">
    <text evidence="15">F-type ATPases have 2 components, F(1) - the catalytic core - and F(0) - the membrane proton channel. F(1) has five subunits: alpha(3), beta(3), gamma(1), delta(1), epsilon(1). F(0) has three main subunits: a(1), b(2) and c(10-14). The alpha and beta chains form an alternating ring which encloses part of the gamma chain. F(1) is attached to F(0) by a central stalk formed by the gamma and epsilon chains, while a peripheral stalk is formed by the delta and b chains.</text>
</comment>
<keyword evidence="9 15" id="KW-0472">Membrane</keyword>
<dbReference type="RefSeq" id="WP_013563437.1">
    <property type="nucleotide sequence ID" value="NC_014962.1"/>
</dbReference>
<reference evidence="19 20" key="2">
    <citation type="journal article" date="2011" name="Stand. Genomic Sci.">
        <title>Complete genome sequence of Isosphaera pallida type strain (IS1B).</title>
        <authorList>
            <consortium name="US DOE Joint Genome Institute (JGI-PGF)"/>
            <person name="Goker M."/>
            <person name="Cleland D."/>
            <person name="Saunders E."/>
            <person name="Lapidus A."/>
            <person name="Nolan M."/>
            <person name="Lucas S."/>
            <person name="Hammon N."/>
            <person name="Deshpande S."/>
            <person name="Cheng J.F."/>
            <person name="Tapia R."/>
            <person name="Han C."/>
            <person name="Goodwin L."/>
            <person name="Pitluck S."/>
            <person name="Liolios K."/>
            <person name="Pagani I."/>
            <person name="Ivanova N."/>
            <person name="Mavromatis K."/>
            <person name="Pati A."/>
            <person name="Chen A."/>
            <person name="Palaniappan K."/>
            <person name="Land M."/>
            <person name="Hauser L."/>
            <person name="Chang Y.J."/>
            <person name="Jeffries C.D."/>
            <person name="Detter J.C."/>
            <person name="Beck B."/>
            <person name="Woyke T."/>
            <person name="Bristow J."/>
            <person name="Eisen J.A."/>
            <person name="Markowitz V."/>
            <person name="Hugenholtz P."/>
            <person name="Kyrpides N.C."/>
            <person name="Klenk H.P."/>
        </authorList>
    </citation>
    <scope>NUCLEOTIDE SEQUENCE [LARGE SCALE GENOMIC DNA]</scope>
    <source>
        <strain evidence="20">ATCC 43644 / DSM 9630 / IS1B</strain>
    </source>
</reference>
<keyword evidence="3 15" id="KW-1003">Cell membrane</keyword>
<dbReference type="GO" id="GO:0046961">
    <property type="term" value="F:proton-transporting ATPase activity, rotational mechanism"/>
    <property type="evidence" value="ECO:0007669"/>
    <property type="project" value="TreeGrafter"/>
</dbReference>
<dbReference type="eggNOG" id="COG0711">
    <property type="taxonomic scope" value="Bacteria"/>
</dbReference>
<dbReference type="CDD" id="cd06503">
    <property type="entry name" value="ATP-synt_Fo_b"/>
    <property type="match status" value="1"/>
</dbReference>
<gene>
    <name evidence="15" type="primary">atpF</name>
    <name evidence="19" type="ordered locus">Isop_0555</name>
</gene>
<dbReference type="InterPro" id="IPR005864">
    <property type="entry name" value="ATP_synth_F0_bsu_bac"/>
</dbReference>
<feature type="signal peptide" evidence="18">
    <location>
        <begin position="1"/>
        <end position="26"/>
    </location>
</feature>